<keyword evidence="3" id="KW-0564">Palmitate</keyword>
<keyword evidence="1" id="KW-0732">Signal</keyword>
<dbReference type="GO" id="GO:0019867">
    <property type="term" value="C:outer membrane"/>
    <property type="evidence" value="ECO:0007669"/>
    <property type="project" value="InterPro"/>
</dbReference>
<accession>A0A4R1F6K2</accession>
<dbReference type="GO" id="GO:0015920">
    <property type="term" value="P:lipopolysaccharide transport"/>
    <property type="evidence" value="ECO:0007669"/>
    <property type="project" value="TreeGrafter"/>
</dbReference>
<evidence type="ECO:0000313" key="6">
    <source>
        <dbReference type="EMBL" id="TCJ88184.1"/>
    </source>
</evidence>
<dbReference type="Pfam" id="PF04390">
    <property type="entry name" value="LptE"/>
    <property type="match status" value="1"/>
</dbReference>
<dbReference type="EMBL" id="SMFQ01000002">
    <property type="protein sequence ID" value="TCJ88184.1"/>
    <property type="molecule type" value="Genomic_DNA"/>
</dbReference>
<sequence>MLASSLLLASMLQGCSGNGFHLRNNVDLPIQYQNIALEGLPVDSDFPEVFEEALENAGGNLITEGEDSSSTKSIIRFKNYKLDKRVVAYDSDLEVREYLLYLKFNYEVAIVDGKAIKSKKSKGSASKSTVSKSTKTKEKKLPIRRINIDKSYLYDSDYALGKAEEEKLVKKKLYQEASRLILLQLQYAK</sequence>
<dbReference type="GO" id="GO:0043165">
    <property type="term" value="P:Gram-negative-bacterium-type cell outer membrane assembly"/>
    <property type="evidence" value="ECO:0007669"/>
    <property type="project" value="InterPro"/>
</dbReference>
<evidence type="ECO:0000256" key="5">
    <source>
        <dbReference type="ARBA" id="ARBA00023288"/>
    </source>
</evidence>
<reference evidence="6 7" key="1">
    <citation type="submission" date="2019-03" db="EMBL/GenBank/DDBJ databases">
        <title>Genomic Encyclopedia of Type Strains, Phase IV (KMG-IV): sequencing the most valuable type-strain genomes for metagenomic binning, comparative biology and taxonomic classification.</title>
        <authorList>
            <person name="Goeker M."/>
        </authorList>
    </citation>
    <scope>NUCLEOTIDE SEQUENCE [LARGE SCALE GENOMIC DNA]</scope>
    <source>
        <strain evidence="6 7">DSM 24830</strain>
    </source>
</reference>
<dbReference type="AlphaFoldDB" id="A0A4R1F6K2"/>
<protein>
    <submittedName>
        <fullName evidence="6">Outer membrane lipopolysaccharide assembly protein LptE/RlpB</fullName>
    </submittedName>
</protein>
<evidence type="ECO:0000313" key="7">
    <source>
        <dbReference type="Proteomes" id="UP000294887"/>
    </source>
</evidence>
<evidence type="ECO:0000256" key="3">
    <source>
        <dbReference type="ARBA" id="ARBA00023139"/>
    </source>
</evidence>
<dbReference type="PANTHER" id="PTHR38098">
    <property type="entry name" value="LPS-ASSEMBLY LIPOPROTEIN LPTE"/>
    <property type="match status" value="1"/>
</dbReference>
<evidence type="ECO:0000256" key="4">
    <source>
        <dbReference type="ARBA" id="ARBA00023237"/>
    </source>
</evidence>
<gene>
    <name evidence="6" type="ORF">EV695_0023</name>
</gene>
<keyword evidence="7" id="KW-1185">Reference proteome</keyword>
<proteinExistence type="predicted"/>
<evidence type="ECO:0000256" key="1">
    <source>
        <dbReference type="ARBA" id="ARBA00022729"/>
    </source>
</evidence>
<dbReference type="PANTHER" id="PTHR38098:SF1">
    <property type="entry name" value="LPS-ASSEMBLY LIPOPROTEIN LPTE"/>
    <property type="match status" value="1"/>
</dbReference>
<keyword evidence="5" id="KW-0449">Lipoprotein</keyword>
<organism evidence="6 7">
    <name type="scientific">Cocleimonas flava</name>
    <dbReference type="NCBI Taxonomy" id="634765"/>
    <lineage>
        <taxon>Bacteria</taxon>
        <taxon>Pseudomonadati</taxon>
        <taxon>Pseudomonadota</taxon>
        <taxon>Gammaproteobacteria</taxon>
        <taxon>Thiotrichales</taxon>
        <taxon>Thiotrichaceae</taxon>
        <taxon>Cocleimonas</taxon>
    </lineage>
</organism>
<comment type="caution">
    <text evidence="6">The sequence shown here is derived from an EMBL/GenBank/DDBJ whole genome shotgun (WGS) entry which is preliminary data.</text>
</comment>
<evidence type="ECO:0000256" key="2">
    <source>
        <dbReference type="ARBA" id="ARBA00023136"/>
    </source>
</evidence>
<dbReference type="GO" id="GO:0001530">
    <property type="term" value="F:lipopolysaccharide binding"/>
    <property type="evidence" value="ECO:0007669"/>
    <property type="project" value="TreeGrafter"/>
</dbReference>
<keyword evidence="2" id="KW-0472">Membrane</keyword>
<dbReference type="GO" id="GO:1990351">
    <property type="term" value="C:transporter complex"/>
    <property type="evidence" value="ECO:0007669"/>
    <property type="project" value="TreeGrafter"/>
</dbReference>
<dbReference type="Proteomes" id="UP000294887">
    <property type="component" value="Unassembled WGS sequence"/>
</dbReference>
<dbReference type="Gene3D" id="3.30.160.150">
    <property type="entry name" value="Lipoprotein like domain"/>
    <property type="match status" value="1"/>
</dbReference>
<dbReference type="InterPro" id="IPR007485">
    <property type="entry name" value="LPS_assembly_LptE"/>
</dbReference>
<keyword evidence="4" id="KW-0998">Cell outer membrane</keyword>
<name>A0A4R1F6K2_9GAMM</name>